<keyword evidence="2" id="KW-0106">Calcium</keyword>
<dbReference type="AlphaFoldDB" id="A0AAV2TL50"/>
<dbReference type="InterPro" id="IPR002048">
    <property type="entry name" value="EF_hand_dom"/>
</dbReference>
<evidence type="ECO:0000313" key="5">
    <source>
        <dbReference type="Proteomes" id="UP001497525"/>
    </source>
</evidence>
<accession>A0AAV2TL50</accession>
<reference evidence="4" key="1">
    <citation type="submission" date="2024-06" db="EMBL/GenBank/DDBJ databases">
        <authorList>
            <person name="Liu X."/>
            <person name="Lenzi L."/>
            <person name="Haldenby T S."/>
            <person name="Uol C."/>
        </authorList>
    </citation>
    <scope>NUCLEOTIDE SEQUENCE</scope>
</reference>
<feature type="domain" description="EF-hand" evidence="3">
    <location>
        <begin position="109"/>
        <end position="143"/>
    </location>
</feature>
<comment type="caution">
    <text evidence="4">The sequence shown here is derived from an EMBL/GenBank/DDBJ whole genome shotgun (WGS) entry which is preliminary data.</text>
</comment>
<feature type="domain" description="EF-hand" evidence="3">
    <location>
        <begin position="77"/>
        <end position="108"/>
    </location>
</feature>
<dbReference type="InterPro" id="IPR018247">
    <property type="entry name" value="EF_Hand_1_Ca_BS"/>
</dbReference>
<dbReference type="InterPro" id="IPR050145">
    <property type="entry name" value="Centrin_CML-like"/>
</dbReference>
<evidence type="ECO:0000259" key="3">
    <source>
        <dbReference type="PROSITE" id="PS50222"/>
    </source>
</evidence>
<dbReference type="GO" id="GO:0005509">
    <property type="term" value="F:calcium ion binding"/>
    <property type="evidence" value="ECO:0007669"/>
    <property type="project" value="InterPro"/>
</dbReference>
<proteinExistence type="predicted"/>
<organism evidence="4 5">
    <name type="scientific">Calicophoron daubneyi</name>
    <name type="common">Rumen fluke</name>
    <name type="synonym">Paramphistomum daubneyi</name>
    <dbReference type="NCBI Taxonomy" id="300641"/>
    <lineage>
        <taxon>Eukaryota</taxon>
        <taxon>Metazoa</taxon>
        <taxon>Spiralia</taxon>
        <taxon>Lophotrochozoa</taxon>
        <taxon>Platyhelminthes</taxon>
        <taxon>Trematoda</taxon>
        <taxon>Digenea</taxon>
        <taxon>Plagiorchiida</taxon>
        <taxon>Pronocephalata</taxon>
        <taxon>Paramphistomoidea</taxon>
        <taxon>Paramphistomidae</taxon>
        <taxon>Calicophoron</taxon>
    </lineage>
</organism>
<dbReference type="Gene3D" id="1.10.238.10">
    <property type="entry name" value="EF-hand"/>
    <property type="match status" value="2"/>
</dbReference>
<dbReference type="PROSITE" id="PS50222">
    <property type="entry name" value="EF_HAND_2"/>
    <property type="match status" value="3"/>
</dbReference>
<dbReference type="EMBL" id="CAXLJL010000345">
    <property type="protein sequence ID" value="CAL5136736.1"/>
    <property type="molecule type" value="Genomic_DNA"/>
</dbReference>
<feature type="domain" description="EF-hand" evidence="3">
    <location>
        <begin position="39"/>
        <end position="74"/>
    </location>
</feature>
<sequence>MISSAEADYMLEIFKQIDIDNNGWITRSELETRFQQMELDRGKVQAVMNMLDTNADGRITLDELSTALRRTNEDTCEWRQLFDEIDTDHSGYLTLDELMELFTDDQTPVPVNVVKNWMRRYDTNNDGKLSLNEFLDFVRENRL</sequence>
<dbReference type="InterPro" id="IPR011992">
    <property type="entry name" value="EF-hand-dom_pair"/>
</dbReference>
<dbReference type="Proteomes" id="UP001497525">
    <property type="component" value="Unassembled WGS sequence"/>
</dbReference>
<dbReference type="Pfam" id="PF13499">
    <property type="entry name" value="EF-hand_7"/>
    <property type="match status" value="2"/>
</dbReference>
<dbReference type="SUPFAM" id="SSF47473">
    <property type="entry name" value="EF-hand"/>
    <property type="match status" value="1"/>
</dbReference>
<name>A0AAV2TL50_CALDB</name>
<dbReference type="PANTHER" id="PTHR23050">
    <property type="entry name" value="CALCIUM BINDING PROTEIN"/>
    <property type="match status" value="1"/>
</dbReference>
<dbReference type="PROSITE" id="PS00018">
    <property type="entry name" value="EF_HAND_1"/>
    <property type="match status" value="3"/>
</dbReference>
<evidence type="ECO:0000256" key="1">
    <source>
        <dbReference type="ARBA" id="ARBA00022737"/>
    </source>
</evidence>
<evidence type="ECO:0000256" key="2">
    <source>
        <dbReference type="ARBA" id="ARBA00022837"/>
    </source>
</evidence>
<gene>
    <name evidence="4" type="ORF">CDAUBV1_LOCUS10852</name>
</gene>
<dbReference type="SMART" id="SM00054">
    <property type="entry name" value="EFh"/>
    <property type="match status" value="4"/>
</dbReference>
<keyword evidence="1" id="KW-0677">Repeat</keyword>
<evidence type="ECO:0000313" key="4">
    <source>
        <dbReference type="EMBL" id="CAL5136736.1"/>
    </source>
</evidence>
<protein>
    <recommendedName>
        <fullName evidence="3">EF-hand domain-containing protein</fullName>
    </recommendedName>
</protein>